<feature type="compositionally biased region" description="Polar residues" evidence="6">
    <location>
        <begin position="1"/>
        <end position="13"/>
    </location>
</feature>
<dbReference type="FunFam" id="3.30.1330.80:FF:000002">
    <property type="entry name" value="AT-hook motif nuclear-localized protein"/>
    <property type="match status" value="1"/>
</dbReference>
<keyword evidence="4" id="KW-0804">Transcription</keyword>
<dbReference type="PANTHER" id="PTHR31100">
    <property type="entry name" value="AT-HOOK MOTIF NUCLEAR-LOCALIZED PROTEIN 15"/>
    <property type="match status" value="1"/>
</dbReference>
<feature type="domain" description="PPC" evidence="7">
    <location>
        <begin position="113"/>
        <end position="251"/>
    </location>
</feature>
<dbReference type="Proteomes" id="UP000265566">
    <property type="component" value="Chromosome 5"/>
</dbReference>
<dbReference type="EMBL" id="CM001221">
    <property type="protein sequence ID" value="AES99417.1"/>
    <property type="molecule type" value="Genomic_DNA"/>
</dbReference>
<dbReference type="GO" id="GO:0003680">
    <property type="term" value="F:minor groove of adenine-thymine-rich DNA binding"/>
    <property type="evidence" value="ECO:0000318"/>
    <property type="project" value="GO_Central"/>
</dbReference>
<dbReference type="EnsemblPlants" id="AES99417">
    <property type="protein sequence ID" value="AES99417"/>
    <property type="gene ID" value="MTR_5g080580"/>
</dbReference>
<dbReference type="OrthoDB" id="781434at2759"/>
<feature type="compositionally biased region" description="Basic and acidic residues" evidence="6">
    <location>
        <begin position="312"/>
        <end position="321"/>
    </location>
</feature>
<dbReference type="PROSITE" id="PS51742">
    <property type="entry name" value="PPC"/>
    <property type="match status" value="1"/>
</dbReference>
<feature type="compositionally biased region" description="Low complexity" evidence="6">
    <location>
        <begin position="37"/>
        <end position="67"/>
    </location>
</feature>
<dbReference type="GO" id="GO:0005634">
    <property type="term" value="C:nucleus"/>
    <property type="evidence" value="ECO:0000318"/>
    <property type="project" value="GO_Central"/>
</dbReference>
<evidence type="ECO:0000256" key="6">
    <source>
        <dbReference type="SAM" id="MobiDB-lite"/>
    </source>
</evidence>
<dbReference type="SUPFAM" id="SSF117856">
    <property type="entry name" value="AF0104/ALDC/Ptd012-like"/>
    <property type="match status" value="1"/>
</dbReference>
<dbReference type="PaxDb" id="3880-AES99417"/>
<dbReference type="Proteomes" id="UP000002051">
    <property type="component" value="Chromosome 5"/>
</dbReference>
<reference evidence="9" key="5">
    <citation type="journal article" date="2018" name="Nat. Plants">
        <title>Whole-genome landscape of Medicago truncatula symbiotic genes.</title>
        <authorList>
            <person name="Pecrix Y."/>
            <person name="Gamas P."/>
            <person name="Carrere S."/>
        </authorList>
    </citation>
    <scope>NUCLEOTIDE SEQUENCE</scope>
    <source>
        <tissue evidence="9">Leaves</tissue>
    </source>
</reference>
<dbReference type="KEGG" id="mtr:11435904"/>
<evidence type="ECO:0000256" key="3">
    <source>
        <dbReference type="ARBA" id="ARBA00023125"/>
    </source>
</evidence>
<dbReference type="AlphaFoldDB" id="G7KGU0"/>
<evidence type="ECO:0000313" key="9">
    <source>
        <dbReference type="EMBL" id="RHN57007.1"/>
    </source>
</evidence>
<organism evidence="8 11">
    <name type="scientific">Medicago truncatula</name>
    <name type="common">Barrel medic</name>
    <name type="synonym">Medicago tribuloides</name>
    <dbReference type="NCBI Taxonomy" id="3880"/>
    <lineage>
        <taxon>Eukaryota</taxon>
        <taxon>Viridiplantae</taxon>
        <taxon>Streptophyta</taxon>
        <taxon>Embryophyta</taxon>
        <taxon>Tracheophyta</taxon>
        <taxon>Spermatophyta</taxon>
        <taxon>Magnoliopsida</taxon>
        <taxon>eudicotyledons</taxon>
        <taxon>Gunneridae</taxon>
        <taxon>Pentapetalae</taxon>
        <taxon>rosids</taxon>
        <taxon>fabids</taxon>
        <taxon>Fabales</taxon>
        <taxon>Fabaceae</taxon>
        <taxon>Papilionoideae</taxon>
        <taxon>50 kb inversion clade</taxon>
        <taxon>NPAAA clade</taxon>
        <taxon>Hologalegina</taxon>
        <taxon>IRL clade</taxon>
        <taxon>Trifolieae</taxon>
        <taxon>Medicago</taxon>
    </lineage>
</organism>
<dbReference type="HOGENOM" id="CLU_039808_2_0_1"/>
<sequence length="328" mass="33986">MSNRWWSGRQTEANPVEGENRNGPTRIILRRESRRASNGSVNGNVTGGNVTPTRSNTSNTGTGNSNGHVNDELENSNGRSGDQTARSGRRPRGRPPGSKNKPKPPLMITKETPNALSSVILEVANGADIAHSISSYANRRHRGVSVLSGTGYVTNVTLRQDNAPGGMISLQGRCHILSLSGAFLPPPSPPDATGLTVYLAGGQGQVVGGLVIGSLIASGPVMVVAATFANATYERLPLEDEDEGDEENFQEVDNINLVVNNGNHVANGDGGSGSLSGSASGSGGGGGGGATSHGLGEYSFNPSMIQNGNDSGHGHGHDVFWRPHPPPY</sequence>
<evidence type="ECO:0000313" key="11">
    <source>
        <dbReference type="Proteomes" id="UP000002051"/>
    </source>
</evidence>
<feature type="compositionally biased region" description="Polar residues" evidence="6">
    <location>
        <begin position="300"/>
        <end position="310"/>
    </location>
</feature>
<comment type="subcellular location">
    <subcellularLocation>
        <location evidence="1">Nucleus</location>
    </subcellularLocation>
</comment>
<name>G7KGU0_MEDTR</name>
<dbReference type="OMA" id="ANRCWAN"/>
<feature type="compositionally biased region" description="Polar residues" evidence="6">
    <location>
        <begin position="75"/>
        <end position="85"/>
    </location>
</feature>
<dbReference type="GO" id="GO:0003700">
    <property type="term" value="F:DNA-binding transcription factor activity"/>
    <property type="evidence" value="ECO:0000318"/>
    <property type="project" value="GO_Central"/>
</dbReference>
<feature type="compositionally biased region" description="Gly residues" evidence="6">
    <location>
        <begin position="268"/>
        <end position="291"/>
    </location>
</feature>
<feature type="region of interest" description="Disordered" evidence="6">
    <location>
        <begin position="1"/>
        <end position="109"/>
    </location>
</feature>
<dbReference type="InterPro" id="IPR014476">
    <property type="entry name" value="AHL15-29"/>
</dbReference>
<reference evidence="8 11" key="1">
    <citation type="journal article" date="2011" name="Nature">
        <title>The Medicago genome provides insight into the evolution of rhizobial symbioses.</title>
        <authorList>
            <person name="Young N.D."/>
            <person name="Debelle F."/>
            <person name="Oldroyd G.E."/>
            <person name="Geurts R."/>
            <person name="Cannon S.B."/>
            <person name="Udvardi M.K."/>
            <person name="Benedito V.A."/>
            <person name="Mayer K.F."/>
            <person name="Gouzy J."/>
            <person name="Schoof H."/>
            <person name="Van de Peer Y."/>
            <person name="Proost S."/>
            <person name="Cook D.R."/>
            <person name="Meyers B.C."/>
            <person name="Spannagl M."/>
            <person name="Cheung F."/>
            <person name="De Mita S."/>
            <person name="Krishnakumar V."/>
            <person name="Gundlach H."/>
            <person name="Zhou S."/>
            <person name="Mudge J."/>
            <person name="Bharti A.K."/>
            <person name="Murray J.D."/>
            <person name="Naoumkina M.A."/>
            <person name="Rosen B."/>
            <person name="Silverstein K.A."/>
            <person name="Tang H."/>
            <person name="Rombauts S."/>
            <person name="Zhao P.X."/>
            <person name="Zhou P."/>
            <person name="Barbe V."/>
            <person name="Bardou P."/>
            <person name="Bechner M."/>
            <person name="Bellec A."/>
            <person name="Berger A."/>
            <person name="Berges H."/>
            <person name="Bidwell S."/>
            <person name="Bisseling T."/>
            <person name="Choisne N."/>
            <person name="Couloux A."/>
            <person name="Denny R."/>
            <person name="Deshpande S."/>
            <person name="Dai X."/>
            <person name="Doyle J.J."/>
            <person name="Dudez A.M."/>
            <person name="Farmer A.D."/>
            <person name="Fouteau S."/>
            <person name="Franken C."/>
            <person name="Gibelin C."/>
            <person name="Gish J."/>
            <person name="Goldstein S."/>
            <person name="Gonzalez A.J."/>
            <person name="Green P.J."/>
            <person name="Hallab A."/>
            <person name="Hartog M."/>
            <person name="Hua A."/>
            <person name="Humphray S.J."/>
            <person name="Jeong D.H."/>
            <person name="Jing Y."/>
            <person name="Jocker A."/>
            <person name="Kenton S.M."/>
            <person name="Kim D.J."/>
            <person name="Klee K."/>
            <person name="Lai H."/>
            <person name="Lang C."/>
            <person name="Lin S."/>
            <person name="Macmil S.L."/>
            <person name="Magdelenat G."/>
            <person name="Matthews L."/>
            <person name="McCorrison J."/>
            <person name="Monaghan E.L."/>
            <person name="Mun J.H."/>
            <person name="Najar F.Z."/>
            <person name="Nicholson C."/>
            <person name="Noirot C."/>
            <person name="O'Bleness M."/>
            <person name="Paule C.R."/>
            <person name="Poulain J."/>
            <person name="Prion F."/>
            <person name="Qin B."/>
            <person name="Qu C."/>
            <person name="Retzel E.F."/>
            <person name="Riddle C."/>
            <person name="Sallet E."/>
            <person name="Samain S."/>
            <person name="Samson N."/>
            <person name="Sanders I."/>
            <person name="Saurat O."/>
            <person name="Scarpelli C."/>
            <person name="Schiex T."/>
            <person name="Segurens B."/>
            <person name="Severin A.J."/>
            <person name="Sherrier D.J."/>
            <person name="Shi R."/>
            <person name="Sims S."/>
            <person name="Singer S.R."/>
            <person name="Sinharoy S."/>
            <person name="Sterck L."/>
            <person name="Viollet A."/>
            <person name="Wang B.B."/>
            <person name="Wang K."/>
            <person name="Wang M."/>
            <person name="Wang X."/>
            <person name="Warfsmann J."/>
            <person name="Weissenbach J."/>
            <person name="White D.D."/>
            <person name="White J.D."/>
            <person name="Wiley G.B."/>
            <person name="Wincker P."/>
            <person name="Xing Y."/>
            <person name="Yang L."/>
            <person name="Yao Z."/>
            <person name="Ying F."/>
            <person name="Zhai J."/>
            <person name="Zhou L."/>
            <person name="Zuber A."/>
            <person name="Denarie J."/>
            <person name="Dixon R.A."/>
            <person name="May G.D."/>
            <person name="Schwartz D.C."/>
            <person name="Rogers J."/>
            <person name="Quetier F."/>
            <person name="Town C.D."/>
            <person name="Roe B.A."/>
        </authorList>
    </citation>
    <scope>NUCLEOTIDE SEQUENCE [LARGE SCALE GENOMIC DNA]</scope>
    <source>
        <strain evidence="8">A17</strain>
        <strain evidence="10 11">cv. Jemalong A17</strain>
    </source>
</reference>
<evidence type="ECO:0000256" key="2">
    <source>
        <dbReference type="ARBA" id="ARBA00023015"/>
    </source>
</evidence>
<dbReference type="Gramene" id="rna32490">
    <property type="protein sequence ID" value="RHN57007.1"/>
    <property type="gene ID" value="gene32490"/>
</dbReference>
<evidence type="ECO:0000256" key="1">
    <source>
        <dbReference type="ARBA" id="ARBA00004123"/>
    </source>
</evidence>
<dbReference type="eggNOG" id="ENOG502QW3T">
    <property type="taxonomic scope" value="Eukaryota"/>
</dbReference>
<reference evidence="10" key="3">
    <citation type="submission" date="2015-04" db="UniProtKB">
        <authorList>
            <consortium name="EnsemblPlants"/>
        </authorList>
    </citation>
    <scope>IDENTIFICATION</scope>
    <source>
        <strain evidence="10">cv. Jemalong A17</strain>
    </source>
</reference>
<keyword evidence="3" id="KW-0238">DNA-binding</keyword>
<feature type="region of interest" description="Disordered" evidence="6">
    <location>
        <begin position="266"/>
        <end position="328"/>
    </location>
</feature>
<keyword evidence="11" id="KW-1185">Reference proteome</keyword>
<gene>
    <name evidence="10" type="primary">11435904</name>
    <name evidence="8" type="ordered locus">MTR_5g080580</name>
    <name evidence="9" type="ORF">MtrunA17_Chr5g0435681</name>
</gene>
<evidence type="ECO:0000256" key="4">
    <source>
        <dbReference type="ARBA" id="ARBA00023163"/>
    </source>
</evidence>
<accession>G7KGU0</accession>
<dbReference type="InterPro" id="IPR005175">
    <property type="entry name" value="PPC_dom"/>
</dbReference>
<evidence type="ECO:0000256" key="5">
    <source>
        <dbReference type="ARBA" id="ARBA00023242"/>
    </source>
</evidence>
<dbReference type="Pfam" id="PF03479">
    <property type="entry name" value="PCC"/>
    <property type="match status" value="1"/>
</dbReference>
<dbReference type="Gene3D" id="3.30.1330.80">
    <property type="entry name" value="Hypothetical protein, similar to alpha- acetolactate decarboxylase, domain 2"/>
    <property type="match status" value="1"/>
</dbReference>
<evidence type="ECO:0000313" key="12">
    <source>
        <dbReference type="Proteomes" id="UP000265566"/>
    </source>
</evidence>
<dbReference type="CDD" id="cd11378">
    <property type="entry name" value="DUF296"/>
    <property type="match status" value="1"/>
</dbReference>
<dbReference type="PANTHER" id="PTHR31100:SF14">
    <property type="entry name" value="AT-HOOK MOTIF NUCLEAR-LOCALIZED PROTEIN 15"/>
    <property type="match status" value="1"/>
</dbReference>
<keyword evidence="2" id="KW-0805">Transcription regulation</keyword>
<evidence type="ECO:0000313" key="10">
    <source>
        <dbReference type="EnsemblPlants" id="AES99417"/>
    </source>
</evidence>
<proteinExistence type="predicted"/>
<keyword evidence="5" id="KW-0539">Nucleus</keyword>
<dbReference type="EMBL" id="PSQE01000005">
    <property type="protein sequence ID" value="RHN57007.1"/>
    <property type="molecule type" value="Genomic_DNA"/>
</dbReference>
<protein>
    <submittedName>
        <fullName evidence="8">DUF296 domain protein</fullName>
    </submittedName>
    <submittedName>
        <fullName evidence="9">Putative PPC domain-containing protein</fullName>
    </submittedName>
</protein>
<evidence type="ECO:0000313" key="8">
    <source>
        <dbReference type="EMBL" id="AES99417.1"/>
    </source>
</evidence>
<reference evidence="8 11" key="2">
    <citation type="journal article" date="2014" name="BMC Genomics">
        <title>An improved genome release (version Mt4.0) for the model legume Medicago truncatula.</title>
        <authorList>
            <person name="Tang H."/>
            <person name="Krishnakumar V."/>
            <person name="Bidwell S."/>
            <person name="Rosen B."/>
            <person name="Chan A."/>
            <person name="Zhou S."/>
            <person name="Gentzbittel L."/>
            <person name="Childs K.L."/>
            <person name="Yandell M."/>
            <person name="Gundlach H."/>
            <person name="Mayer K.F."/>
            <person name="Schwartz D.C."/>
            <person name="Town C.D."/>
        </authorList>
    </citation>
    <scope>GENOME REANNOTATION</scope>
    <source>
        <strain evidence="10 11">cv. Jemalong A17</strain>
    </source>
</reference>
<evidence type="ECO:0000259" key="7">
    <source>
        <dbReference type="PROSITE" id="PS51742"/>
    </source>
</evidence>
<dbReference type="STRING" id="3880.G7KGU0"/>
<reference evidence="12" key="4">
    <citation type="journal article" date="2018" name="Nat. Plants">
        <title>Whole-genome landscape of Medicago truncatula symbiotic genes.</title>
        <authorList>
            <person name="Pecrix Y."/>
            <person name="Staton S.E."/>
            <person name="Sallet E."/>
            <person name="Lelandais-Briere C."/>
            <person name="Moreau S."/>
            <person name="Carrere S."/>
            <person name="Blein T."/>
            <person name="Jardinaud M.F."/>
            <person name="Latrasse D."/>
            <person name="Zouine M."/>
            <person name="Zahm M."/>
            <person name="Kreplak J."/>
            <person name="Mayjonade B."/>
            <person name="Satge C."/>
            <person name="Perez M."/>
            <person name="Cauet S."/>
            <person name="Marande W."/>
            <person name="Chantry-Darmon C."/>
            <person name="Lopez-Roques C."/>
            <person name="Bouchez O."/>
            <person name="Berard A."/>
            <person name="Debelle F."/>
            <person name="Munos S."/>
            <person name="Bendahmane A."/>
            <person name="Berges H."/>
            <person name="Niebel A."/>
            <person name="Buitink J."/>
            <person name="Frugier F."/>
            <person name="Benhamed M."/>
            <person name="Crespi M."/>
            <person name="Gouzy J."/>
            <person name="Gamas P."/>
        </authorList>
    </citation>
    <scope>NUCLEOTIDE SEQUENCE [LARGE SCALE GENOMIC DNA]</scope>
    <source>
        <strain evidence="12">cv. Jemalong A17</strain>
    </source>
</reference>